<dbReference type="PANTHER" id="PTHR34598:SF3">
    <property type="entry name" value="OXIDOREDUCTASE AN1597"/>
    <property type="match status" value="1"/>
</dbReference>
<keyword evidence="2" id="KW-0812">Transmembrane</keyword>
<comment type="caution">
    <text evidence="3">The sequence shown here is derived from an EMBL/GenBank/DDBJ whole genome shotgun (WGS) entry which is preliminary data.</text>
</comment>
<name>A0AAN6S370_9PEZI</name>
<dbReference type="EMBL" id="MU853835">
    <property type="protein sequence ID" value="KAK3938166.1"/>
    <property type="molecule type" value="Genomic_DNA"/>
</dbReference>
<dbReference type="PANTHER" id="PTHR34598">
    <property type="entry name" value="BLL6449 PROTEIN"/>
    <property type="match status" value="1"/>
</dbReference>
<evidence type="ECO:0000313" key="3">
    <source>
        <dbReference type="EMBL" id="KAK3938166.1"/>
    </source>
</evidence>
<evidence type="ECO:0000313" key="4">
    <source>
        <dbReference type="Proteomes" id="UP001303473"/>
    </source>
</evidence>
<dbReference type="AlphaFoldDB" id="A0AAN6S370"/>
<evidence type="ECO:0000256" key="2">
    <source>
        <dbReference type="SAM" id="Phobius"/>
    </source>
</evidence>
<organism evidence="3 4">
    <name type="scientific">Diplogelasinospora grovesii</name>
    <dbReference type="NCBI Taxonomy" id="303347"/>
    <lineage>
        <taxon>Eukaryota</taxon>
        <taxon>Fungi</taxon>
        <taxon>Dikarya</taxon>
        <taxon>Ascomycota</taxon>
        <taxon>Pezizomycotina</taxon>
        <taxon>Sordariomycetes</taxon>
        <taxon>Sordariomycetidae</taxon>
        <taxon>Sordariales</taxon>
        <taxon>Diplogelasinosporaceae</taxon>
        <taxon>Diplogelasinospora</taxon>
    </lineage>
</organism>
<sequence length="220" mass="24792">YKEEIMSFLMASLGAESVKVLSSSIRKRDVQFPKYTTWGTAGENQPIQGVHVDFTPKYAHQRLEMELGKEGAARISGRRIQVLNIWHPLVGPVRDWPLGLLDYQSLEPSSDLIASDAIYPHYVAETYNVFHNAKHRWYYLSDQMPSEVFVFKSSDTKKGAAKGTVIAFYTGVWLFVMNLSLTAAMTVCAHASFDLGLQVQKPRESVDTIVLAVYLEEKAK</sequence>
<dbReference type="Proteomes" id="UP001303473">
    <property type="component" value="Unassembled WGS sequence"/>
</dbReference>
<reference evidence="4" key="1">
    <citation type="journal article" date="2023" name="Mol. Phylogenet. Evol.">
        <title>Genome-scale phylogeny and comparative genomics of the fungal order Sordariales.</title>
        <authorList>
            <person name="Hensen N."/>
            <person name="Bonometti L."/>
            <person name="Westerberg I."/>
            <person name="Brannstrom I.O."/>
            <person name="Guillou S."/>
            <person name="Cros-Aarteil S."/>
            <person name="Calhoun S."/>
            <person name="Haridas S."/>
            <person name="Kuo A."/>
            <person name="Mondo S."/>
            <person name="Pangilinan J."/>
            <person name="Riley R."/>
            <person name="LaButti K."/>
            <person name="Andreopoulos B."/>
            <person name="Lipzen A."/>
            <person name="Chen C."/>
            <person name="Yan M."/>
            <person name="Daum C."/>
            <person name="Ng V."/>
            <person name="Clum A."/>
            <person name="Steindorff A."/>
            <person name="Ohm R.A."/>
            <person name="Martin F."/>
            <person name="Silar P."/>
            <person name="Natvig D.O."/>
            <person name="Lalanne C."/>
            <person name="Gautier V."/>
            <person name="Ament-Velasquez S.L."/>
            <person name="Kruys A."/>
            <person name="Hutchinson M.I."/>
            <person name="Powell A.J."/>
            <person name="Barry K."/>
            <person name="Miller A.N."/>
            <person name="Grigoriev I.V."/>
            <person name="Debuchy R."/>
            <person name="Gladieux P."/>
            <person name="Hiltunen Thoren M."/>
            <person name="Johannesson H."/>
        </authorList>
    </citation>
    <scope>NUCLEOTIDE SEQUENCE [LARGE SCALE GENOMIC DNA]</scope>
    <source>
        <strain evidence="4">CBS 340.73</strain>
    </source>
</reference>
<dbReference type="GO" id="GO:0016491">
    <property type="term" value="F:oxidoreductase activity"/>
    <property type="evidence" value="ECO:0007669"/>
    <property type="project" value="InterPro"/>
</dbReference>
<feature type="non-terminal residue" evidence="3">
    <location>
        <position position="1"/>
    </location>
</feature>
<proteinExistence type="inferred from homology"/>
<gene>
    <name evidence="3" type="ORF">QBC46DRAFT_265930</name>
</gene>
<keyword evidence="4" id="KW-1185">Reference proteome</keyword>
<dbReference type="InterPro" id="IPR044053">
    <property type="entry name" value="AsaB-like"/>
</dbReference>
<comment type="similarity">
    <text evidence="1">Belongs to the asaB hydroxylase/desaturase family.</text>
</comment>
<protein>
    <submittedName>
        <fullName evidence="3">Uncharacterized protein</fullName>
    </submittedName>
</protein>
<keyword evidence="2" id="KW-1133">Transmembrane helix</keyword>
<accession>A0AAN6S370</accession>
<feature type="transmembrane region" description="Helical" evidence="2">
    <location>
        <begin position="166"/>
        <end position="193"/>
    </location>
</feature>
<dbReference type="NCBIfam" id="NF041278">
    <property type="entry name" value="CmcJ_NvfI_EfuI"/>
    <property type="match status" value="1"/>
</dbReference>
<evidence type="ECO:0000256" key="1">
    <source>
        <dbReference type="ARBA" id="ARBA00023604"/>
    </source>
</evidence>
<keyword evidence="2" id="KW-0472">Membrane</keyword>